<dbReference type="GO" id="GO:0005634">
    <property type="term" value="C:nucleus"/>
    <property type="evidence" value="ECO:0007669"/>
    <property type="project" value="TreeGrafter"/>
</dbReference>
<feature type="compositionally biased region" description="Low complexity" evidence="6">
    <location>
        <begin position="52"/>
        <end position="69"/>
    </location>
</feature>
<dbReference type="Proteomes" id="UP000283895">
    <property type="component" value="Unassembled WGS sequence"/>
</dbReference>
<proteinExistence type="inferred from homology"/>
<comment type="caution">
    <text evidence="7">The sequence shown here is derived from an EMBL/GenBank/DDBJ whole genome shotgun (WGS) entry which is preliminary data.</text>
</comment>
<accession>A0A423WSF6</accession>
<feature type="region of interest" description="Disordered" evidence="6">
    <location>
        <begin position="353"/>
        <end position="376"/>
    </location>
</feature>
<keyword evidence="5" id="KW-0809">Transit peptide</keyword>
<feature type="region of interest" description="Disordered" evidence="6">
    <location>
        <begin position="99"/>
        <end position="188"/>
    </location>
</feature>
<dbReference type="OrthoDB" id="5578174at2759"/>
<comment type="subcellular location">
    <subcellularLocation>
        <location evidence="2">Mitochondrion</location>
    </subcellularLocation>
</comment>
<feature type="compositionally biased region" description="Polar residues" evidence="6">
    <location>
        <begin position="130"/>
        <end position="148"/>
    </location>
</feature>
<dbReference type="PANTHER" id="PTHR13475">
    <property type="entry name" value="NEUGRIN"/>
    <property type="match status" value="1"/>
</dbReference>
<dbReference type="InterPro" id="IPR010487">
    <property type="entry name" value="NGRN/Rrg9"/>
</dbReference>
<feature type="compositionally biased region" description="Basic and acidic residues" evidence="6">
    <location>
        <begin position="176"/>
        <end position="188"/>
    </location>
</feature>
<evidence type="ECO:0000313" key="7">
    <source>
        <dbReference type="EMBL" id="ROW06410.1"/>
    </source>
</evidence>
<evidence type="ECO:0000313" key="8">
    <source>
        <dbReference type="Proteomes" id="UP000283895"/>
    </source>
</evidence>
<protein>
    <recommendedName>
        <fullName evidence="4">Required for respiratory growth protein 9, mitochondrial</fullName>
    </recommendedName>
</protein>
<feature type="region of interest" description="Disordered" evidence="6">
    <location>
        <begin position="204"/>
        <end position="234"/>
    </location>
</feature>
<feature type="compositionally biased region" description="Basic and acidic residues" evidence="6">
    <location>
        <begin position="149"/>
        <end position="168"/>
    </location>
</feature>
<evidence type="ECO:0000256" key="6">
    <source>
        <dbReference type="SAM" id="MobiDB-lite"/>
    </source>
</evidence>
<sequence>MFVRSLTEVYTPPNNAFARTAWHDTRSQVPIHHTTRLGVSCRQLHASARARSSTQAETAETVSSEATTQQASRGEENSAQQTEDDILFEIQLRSKNARKKARKYGNATASGPVTGEQEAQGTQETHETQKFQVTGEQKIQGTRQTQEAPETHEVQRTQEGRETQETLETRGAQKTQEGREAQEEVQEVQEKKFVGVTRITVDETRGSKHSERGAYFEGRDKPKQTNREPILEEEKKKDYRPTWAIQKEALKAKFPEGWMPRKKLSPDALSGIRALNQQYPEIYTTKALSEKFEVSPEAIRRILRSKWEPADDREEDRQRRWFNRGLRVWERYAELGKTPPRRWQNAGVQARPWNGRRLEEDEEEMEEEDKEHSVNEERLRRLRTQVKLAKSLM</sequence>
<evidence type="ECO:0000256" key="1">
    <source>
        <dbReference type="ARBA" id="ARBA00003548"/>
    </source>
</evidence>
<dbReference type="PANTHER" id="PTHR13475:SF3">
    <property type="entry name" value="NEUGRIN"/>
    <property type="match status" value="1"/>
</dbReference>
<evidence type="ECO:0000256" key="4">
    <source>
        <dbReference type="ARBA" id="ARBA00013566"/>
    </source>
</evidence>
<comment type="function">
    <text evidence="1">Required for respiratory activity and maintenance and expression of the mitochondrial genome.</text>
</comment>
<dbReference type="GO" id="GO:0005739">
    <property type="term" value="C:mitochondrion"/>
    <property type="evidence" value="ECO:0007669"/>
    <property type="project" value="UniProtKB-SubCell"/>
</dbReference>
<evidence type="ECO:0000256" key="5">
    <source>
        <dbReference type="ARBA" id="ARBA00022946"/>
    </source>
</evidence>
<evidence type="ECO:0000256" key="3">
    <source>
        <dbReference type="ARBA" id="ARBA00010895"/>
    </source>
</evidence>
<dbReference type="STRING" id="356882.A0A423WSF6"/>
<dbReference type="AlphaFoldDB" id="A0A423WSF6"/>
<feature type="compositionally biased region" description="Acidic residues" evidence="6">
    <location>
        <begin position="360"/>
        <end position="369"/>
    </location>
</feature>
<comment type="similarity">
    <text evidence="3">Belongs to the RRG9 family.</text>
</comment>
<name>A0A423WSF6_9PEZI</name>
<organism evidence="7 8">
    <name type="scientific">Cytospora schulzeri</name>
    <dbReference type="NCBI Taxonomy" id="448051"/>
    <lineage>
        <taxon>Eukaryota</taxon>
        <taxon>Fungi</taxon>
        <taxon>Dikarya</taxon>
        <taxon>Ascomycota</taxon>
        <taxon>Pezizomycotina</taxon>
        <taxon>Sordariomycetes</taxon>
        <taxon>Sordariomycetidae</taxon>
        <taxon>Diaporthales</taxon>
        <taxon>Cytosporaceae</taxon>
        <taxon>Cytospora</taxon>
    </lineage>
</organism>
<dbReference type="EMBL" id="LKEA01000010">
    <property type="protein sequence ID" value="ROW06410.1"/>
    <property type="molecule type" value="Genomic_DNA"/>
</dbReference>
<feature type="region of interest" description="Disordered" evidence="6">
    <location>
        <begin position="46"/>
        <end position="85"/>
    </location>
</feature>
<evidence type="ECO:0000256" key="2">
    <source>
        <dbReference type="ARBA" id="ARBA00004173"/>
    </source>
</evidence>
<dbReference type="Pfam" id="PF06413">
    <property type="entry name" value="Neugrin"/>
    <property type="match status" value="1"/>
</dbReference>
<feature type="compositionally biased region" description="Polar residues" evidence="6">
    <location>
        <begin position="107"/>
        <end position="123"/>
    </location>
</feature>
<keyword evidence="8" id="KW-1185">Reference proteome</keyword>
<gene>
    <name evidence="7" type="ORF">VMCG_04363</name>
</gene>
<reference evidence="7 8" key="1">
    <citation type="submission" date="2015-09" db="EMBL/GenBank/DDBJ databases">
        <title>Host preference determinants of Valsa canker pathogens revealed by comparative genomics.</title>
        <authorList>
            <person name="Yin Z."/>
            <person name="Huang L."/>
        </authorList>
    </citation>
    <scope>NUCLEOTIDE SEQUENCE [LARGE SCALE GENOMIC DNA]</scope>
    <source>
        <strain evidence="7 8">03-1</strain>
    </source>
</reference>